<dbReference type="Proteomes" id="UP000070226">
    <property type="component" value="Unassembled WGS sequence"/>
</dbReference>
<dbReference type="Pfam" id="PF00155">
    <property type="entry name" value="Aminotran_1_2"/>
    <property type="match status" value="1"/>
</dbReference>
<dbReference type="PANTHER" id="PTHR11879">
    <property type="entry name" value="ASPARTATE AMINOTRANSFERASE"/>
    <property type="match status" value="1"/>
</dbReference>
<keyword evidence="6" id="KW-0663">Pyridoxal phosphate</keyword>
<dbReference type="GO" id="GO:0008483">
    <property type="term" value="F:transaminase activity"/>
    <property type="evidence" value="ECO:0007669"/>
    <property type="project" value="UniProtKB-KW"/>
</dbReference>
<organism evidence="8">
    <name type="scientific">Veillonella atypica</name>
    <dbReference type="NCBI Taxonomy" id="39777"/>
    <lineage>
        <taxon>Bacteria</taxon>
        <taxon>Bacillati</taxon>
        <taxon>Bacillota</taxon>
        <taxon>Negativicutes</taxon>
        <taxon>Veillonellales</taxon>
        <taxon>Veillonellaceae</taxon>
        <taxon>Veillonella</taxon>
    </lineage>
</organism>
<proteinExistence type="inferred from homology"/>
<dbReference type="GO" id="GO:0006520">
    <property type="term" value="P:amino acid metabolic process"/>
    <property type="evidence" value="ECO:0007669"/>
    <property type="project" value="InterPro"/>
</dbReference>
<dbReference type="AlphaFoldDB" id="A0A133S332"/>
<dbReference type="InterPro" id="IPR004839">
    <property type="entry name" value="Aminotransferase_I/II_large"/>
</dbReference>
<dbReference type="GO" id="GO:0042802">
    <property type="term" value="F:identical protein binding"/>
    <property type="evidence" value="ECO:0007669"/>
    <property type="project" value="TreeGrafter"/>
</dbReference>
<evidence type="ECO:0000256" key="1">
    <source>
        <dbReference type="ARBA" id="ARBA00001933"/>
    </source>
</evidence>
<dbReference type="InterPro" id="IPR015421">
    <property type="entry name" value="PyrdxlP-dep_Trfase_major"/>
</dbReference>
<protein>
    <submittedName>
        <fullName evidence="8">Aminotransferase, class I/II</fullName>
    </submittedName>
</protein>
<evidence type="ECO:0000259" key="7">
    <source>
        <dbReference type="Pfam" id="PF00155"/>
    </source>
</evidence>
<dbReference type="CDD" id="cd00609">
    <property type="entry name" value="AAT_like"/>
    <property type="match status" value="1"/>
</dbReference>
<evidence type="ECO:0000256" key="3">
    <source>
        <dbReference type="ARBA" id="ARBA00011738"/>
    </source>
</evidence>
<evidence type="ECO:0000313" key="8">
    <source>
        <dbReference type="EMBL" id="KXA62869.1"/>
    </source>
</evidence>
<dbReference type="GO" id="GO:0030170">
    <property type="term" value="F:pyridoxal phosphate binding"/>
    <property type="evidence" value="ECO:0007669"/>
    <property type="project" value="InterPro"/>
</dbReference>
<sequence>MVYAMTSVAAKHARGKKLKDVIFVTAGQAAEDTKLNGRENVVNGTLGAIYDEEGNLVFLKTVKEEYLNLSDTEHIGYAPIAGIPQYLECAEKECFGDSRPDGFIRSIATTGGTGGIHHLVHNYTEPGDEVLTADWYWGAYRIICSDNGRTLVTYSLFDEHNNFNHDAFQHRVKELAAKQTNVVILFNTPGNNPTGYSVEDKDWDSILSFLKELVAIGRNNVIIGIDVAYLDYSGEKEEVRAFFKKMGHLPKEILVCVCYSLSKGFTMYGQRVGAMIGISSDEEIADEFLEVNKSTSRATWSNICRPAMRAMANIVSDPDKFKAYEDERNCYYQLIRDRADIFKQEAAQVGLPMLPYRGGFFITIPTDSGTAICEELKKEHIYCIALGNGIRIAACGIPKFQMKGLAGKIYDAMKRLGKL</sequence>
<comment type="subunit">
    <text evidence="3">Homodimer.</text>
</comment>
<evidence type="ECO:0000256" key="2">
    <source>
        <dbReference type="ARBA" id="ARBA00007441"/>
    </source>
</evidence>
<dbReference type="InterPro" id="IPR000796">
    <property type="entry name" value="Asp_trans"/>
</dbReference>
<keyword evidence="5 8" id="KW-0808">Transferase</keyword>
<feature type="domain" description="Aminotransferase class I/classII large" evidence="7">
    <location>
        <begin position="51"/>
        <end position="409"/>
    </location>
</feature>
<evidence type="ECO:0000256" key="5">
    <source>
        <dbReference type="ARBA" id="ARBA00022679"/>
    </source>
</evidence>
<evidence type="ECO:0000313" key="9">
    <source>
        <dbReference type="Proteomes" id="UP000070226"/>
    </source>
</evidence>
<comment type="similarity">
    <text evidence="2">Belongs to the class-I pyridoxal-phosphate-dependent aminotransferase family.</text>
</comment>
<evidence type="ECO:0000256" key="4">
    <source>
        <dbReference type="ARBA" id="ARBA00022576"/>
    </source>
</evidence>
<dbReference type="SUPFAM" id="SSF53383">
    <property type="entry name" value="PLP-dependent transferases"/>
    <property type="match status" value="1"/>
</dbReference>
<accession>A0A133S332</accession>
<dbReference type="PANTHER" id="PTHR11879:SF22">
    <property type="entry name" value="ASPARTATE AMINOTRANSFERASE, MITOCHONDRIAL"/>
    <property type="match status" value="1"/>
</dbReference>
<comment type="cofactor">
    <cofactor evidence="1">
        <name>pyridoxal 5'-phosphate</name>
        <dbReference type="ChEBI" id="CHEBI:597326"/>
    </cofactor>
</comment>
<dbReference type="InterPro" id="IPR015422">
    <property type="entry name" value="PyrdxlP-dep_Trfase_small"/>
</dbReference>
<dbReference type="STRING" id="39777.B7L28_05455"/>
<dbReference type="InterPro" id="IPR015424">
    <property type="entry name" value="PyrdxlP-dep_Trfase"/>
</dbReference>
<dbReference type="PATRIC" id="fig|39777.7.peg.1398"/>
<evidence type="ECO:0000256" key="6">
    <source>
        <dbReference type="ARBA" id="ARBA00022898"/>
    </source>
</evidence>
<keyword evidence="4 8" id="KW-0032">Aminotransferase</keyword>
<dbReference type="Gene3D" id="3.90.1150.10">
    <property type="entry name" value="Aspartate Aminotransferase, domain 1"/>
    <property type="match status" value="1"/>
</dbReference>
<dbReference type="Gene3D" id="3.40.640.10">
    <property type="entry name" value="Type I PLP-dependent aspartate aminotransferase-like (Major domain)"/>
    <property type="match status" value="1"/>
</dbReference>
<gene>
    <name evidence="8" type="ORF">HMPREF3233_01432</name>
</gene>
<reference evidence="8 9" key="1">
    <citation type="submission" date="2016-01" db="EMBL/GenBank/DDBJ databases">
        <authorList>
            <person name="Oliw E.H."/>
        </authorList>
    </citation>
    <scope>NUCLEOTIDE SEQUENCE [LARGE SCALE GENOMIC DNA]</scope>
    <source>
        <strain evidence="8 9">CMW7756B</strain>
    </source>
</reference>
<dbReference type="EMBL" id="LRQT01000079">
    <property type="protein sequence ID" value="KXA62869.1"/>
    <property type="molecule type" value="Genomic_DNA"/>
</dbReference>
<name>A0A133S332_9FIRM</name>
<comment type="caution">
    <text evidence="8">The sequence shown here is derived from an EMBL/GenBank/DDBJ whole genome shotgun (WGS) entry which is preliminary data.</text>
</comment>